<dbReference type="RefSeq" id="WP_219732205.1">
    <property type="nucleotide sequence ID" value="NZ_UHID01000006.1"/>
</dbReference>
<evidence type="ECO:0000313" key="2">
    <source>
        <dbReference type="EMBL" id="SUP57346.1"/>
    </source>
</evidence>
<protein>
    <submittedName>
        <fullName evidence="2">Proline-rich protein</fullName>
    </submittedName>
</protein>
<dbReference type="EMBL" id="UHID01000006">
    <property type="protein sequence ID" value="SUP57346.1"/>
    <property type="molecule type" value="Genomic_DNA"/>
</dbReference>
<evidence type="ECO:0000313" key="3">
    <source>
        <dbReference type="Proteomes" id="UP000254150"/>
    </source>
</evidence>
<feature type="region of interest" description="Disordered" evidence="1">
    <location>
        <begin position="1"/>
        <end position="24"/>
    </location>
</feature>
<sequence length="213" mass="22084">MTLPGHHGTPPAAPVPRPSRPRPADGRYEAWRDWYARVPGWQVTDGVPPLLPAGTAFDALSLPAAAGREVLDRLSPATPVAVDGQTMHVLVAPGSAEELPGLLDWLEWGALVPELRGVGEGGLLAAPAPPGLRTRGVAARWVRPPLAGGPGRAPVLPGLTRLGDGGAPDLVRLVSAAATACHRLGLGRCGDQPLAFSYSARMLAGTRPRSLMS</sequence>
<evidence type="ECO:0000256" key="1">
    <source>
        <dbReference type="SAM" id="MobiDB-lite"/>
    </source>
</evidence>
<dbReference type="Proteomes" id="UP000254150">
    <property type="component" value="Unassembled WGS sequence"/>
</dbReference>
<organism evidence="2 3">
    <name type="scientific">Streptomyces griseus</name>
    <dbReference type="NCBI Taxonomy" id="1911"/>
    <lineage>
        <taxon>Bacteria</taxon>
        <taxon>Bacillati</taxon>
        <taxon>Actinomycetota</taxon>
        <taxon>Actinomycetes</taxon>
        <taxon>Kitasatosporales</taxon>
        <taxon>Streptomycetaceae</taxon>
        <taxon>Streptomyces</taxon>
    </lineage>
</organism>
<proteinExistence type="predicted"/>
<dbReference type="NCBIfam" id="NF040464">
    <property type="entry name" value="SCO3374_fam"/>
    <property type="match status" value="1"/>
</dbReference>
<reference evidence="2 3" key="1">
    <citation type="submission" date="2018-06" db="EMBL/GenBank/DDBJ databases">
        <authorList>
            <consortium name="Pathogen Informatics"/>
            <person name="Doyle S."/>
        </authorList>
    </citation>
    <scope>NUCLEOTIDE SEQUENCE [LARGE SCALE GENOMIC DNA]</scope>
    <source>
        <strain evidence="2 3">NCTC7807</strain>
    </source>
</reference>
<dbReference type="GeneID" id="95073412"/>
<gene>
    <name evidence="2" type="ORF">NCTC7807_03125</name>
</gene>
<dbReference type="InterPro" id="IPR047919">
    <property type="entry name" value="SCO3374-like"/>
</dbReference>
<accession>A0A380NZ11</accession>
<name>A0A380NZ11_STRGR</name>
<dbReference type="AlphaFoldDB" id="A0A380NZ11"/>